<dbReference type="EMBL" id="KB547462">
    <property type="protein sequence ID" value="EMP31004.1"/>
    <property type="molecule type" value="Genomic_DNA"/>
</dbReference>
<sequence length="168" mass="19017">MFVDWLSAFATERSLWSWKVQSESAVQAIWPEPVRHAEKTTHMHPTTDNTALLELQSLSRAVVGKLQPVGRTRPVRVICWRVARQFVYICTAARNSQWLRSAVSGQWELWEVVRAAGMCWSPLPAAPIDQERRTVATGGCRSRYFDSGPPEDYLDGPRVAHGPQIAHH</sequence>
<name>M7B1R9_CHEMY</name>
<dbReference type="AlphaFoldDB" id="M7B1R9"/>
<gene>
    <name evidence="1" type="ORF">UY3_11865</name>
</gene>
<evidence type="ECO:0000313" key="2">
    <source>
        <dbReference type="Proteomes" id="UP000031443"/>
    </source>
</evidence>
<reference evidence="2" key="1">
    <citation type="journal article" date="2013" name="Nat. Genet.">
        <title>The draft genomes of soft-shell turtle and green sea turtle yield insights into the development and evolution of the turtle-specific body plan.</title>
        <authorList>
            <person name="Wang Z."/>
            <person name="Pascual-Anaya J."/>
            <person name="Zadissa A."/>
            <person name="Li W."/>
            <person name="Niimura Y."/>
            <person name="Huang Z."/>
            <person name="Li C."/>
            <person name="White S."/>
            <person name="Xiong Z."/>
            <person name="Fang D."/>
            <person name="Wang B."/>
            <person name="Ming Y."/>
            <person name="Chen Y."/>
            <person name="Zheng Y."/>
            <person name="Kuraku S."/>
            <person name="Pignatelli M."/>
            <person name="Herrero J."/>
            <person name="Beal K."/>
            <person name="Nozawa M."/>
            <person name="Li Q."/>
            <person name="Wang J."/>
            <person name="Zhang H."/>
            <person name="Yu L."/>
            <person name="Shigenobu S."/>
            <person name="Wang J."/>
            <person name="Liu J."/>
            <person name="Flicek P."/>
            <person name="Searle S."/>
            <person name="Wang J."/>
            <person name="Kuratani S."/>
            <person name="Yin Y."/>
            <person name="Aken B."/>
            <person name="Zhang G."/>
            <person name="Irie N."/>
        </authorList>
    </citation>
    <scope>NUCLEOTIDE SEQUENCE [LARGE SCALE GENOMIC DNA]</scope>
</reference>
<accession>M7B1R9</accession>
<protein>
    <submittedName>
        <fullName evidence="1">Uncharacterized protein</fullName>
    </submittedName>
</protein>
<evidence type="ECO:0000313" key="1">
    <source>
        <dbReference type="EMBL" id="EMP31004.1"/>
    </source>
</evidence>
<dbReference type="Proteomes" id="UP000031443">
    <property type="component" value="Unassembled WGS sequence"/>
</dbReference>
<proteinExistence type="predicted"/>
<organism evidence="1 2">
    <name type="scientific">Chelonia mydas</name>
    <name type="common">Green sea-turtle</name>
    <name type="synonym">Chelonia agassizi</name>
    <dbReference type="NCBI Taxonomy" id="8469"/>
    <lineage>
        <taxon>Eukaryota</taxon>
        <taxon>Metazoa</taxon>
        <taxon>Chordata</taxon>
        <taxon>Craniata</taxon>
        <taxon>Vertebrata</taxon>
        <taxon>Euteleostomi</taxon>
        <taxon>Archelosauria</taxon>
        <taxon>Testudinata</taxon>
        <taxon>Testudines</taxon>
        <taxon>Cryptodira</taxon>
        <taxon>Durocryptodira</taxon>
        <taxon>Americhelydia</taxon>
        <taxon>Chelonioidea</taxon>
        <taxon>Cheloniidae</taxon>
        <taxon>Chelonia</taxon>
    </lineage>
</organism>
<keyword evidence="2" id="KW-1185">Reference proteome</keyword>